<dbReference type="GO" id="GO:0007264">
    <property type="term" value="P:small GTPase-mediated signal transduction"/>
    <property type="evidence" value="ECO:0007669"/>
    <property type="project" value="InterPro"/>
</dbReference>
<gene>
    <name evidence="5" type="primary">Sh2d3a</name>
</gene>
<dbReference type="PROSITE" id="PS50001">
    <property type="entry name" value="SH2"/>
    <property type="match status" value="1"/>
</dbReference>
<feature type="compositionally biased region" description="Basic and acidic residues" evidence="2">
    <location>
        <begin position="154"/>
        <end position="163"/>
    </location>
</feature>
<dbReference type="PANTHER" id="PTHR14247">
    <property type="entry name" value="BREAST CANCER ANTI-ESTROGEN RESISTANCE PROTEIN 3 HOMOLOG-LIKE PROTEIN"/>
    <property type="match status" value="1"/>
</dbReference>
<dbReference type="SMART" id="SM00147">
    <property type="entry name" value="RasGEF"/>
    <property type="match status" value="1"/>
</dbReference>
<dbReference type="InterPro" id="IPR000980">
    <property type="entry name" value="SH2"/>
</dbReference>
<evidence type="ECO:0000256" key="1">
    <source>
        <dbReference type="PROSITE-ProRule" id="PRU00191"/>
    </source>
</evidence>
<dbReference type="PRINTS" id="PR00401">
    <property type="entry name" value="SH2DOMAIN"/>
</dbReference>
<dbReference type="InterPro" id="IPR051853">
    <property type="entry name" value="SH2-Ras-GEF_adapter"/>
</dbReference>
<dbReference type="InterPro" id="IPR023578">
    <property type="entry name" value="Ras_GEF_dom_sf"/>
</dbReference>
<dbReference type="RefSeq" id="XP_021089375.1">
    <property type="nucleotide sequence ID" value="XM_021233716.2"/>
</dbReference>
<dbReference type="CTD" id="10045"/>
<keyword evidence="1" id="KW-0727">SH2 domain</keyword>
<dbReference type="SUPFAM" id="SSF55550">
    <property type="entry name" value="SH2 domain"/>
    <property type="match status" value="1"/>
</dbReference>
<dbReference type="OrthoDB" id="2412973at2759"/>
<proteinExistence type="predicted"/>
<evidence type="ECO:0000259" key="3">
    <source>
        <dbReference type="PROSITE" id="PS50001"/>
    </source>
</evidence>
<dbReference type="GO" id="GO:0005085">
    <property type="term" value="F:guanyl-nucleotide exchange factor activity"/>
    <property type="evidence" value="ECO:0007669"/>
    <property type="project" value="InterPro"/>
</dbReference>
<feature type="domain" description="SH2" evidence="3">
    <location>
        <begin position="15"/>
        <end position="114"/>
    </location>
</feature>
<dbReference type="GeneID" id="101842641"/>
<organism evidence="4 5">
    <name type="scientific">Mesocricetus auratus</name>
    <name type="common">Golden hamster</name>
    <dbReference type="NCBI Taxonomy" id="10036"/>
    <lineage>
        <taxon>Eukaryota</taxon>
        <taxon>Metazoa</taxon>
        <taxon>Chordata</taxon>
        <taxon>Craniata</taxon>
        <taxon>Vertebrata</taxon>
        <taxon>Euteleostomi</taxon>
        <taxon>Mammalia</taxon>
        <taxon>Eutheria</taxon>
        <taxon>Euarchontoglires</taxon>
        <taxon>Glires</taxon>
        <taxon>Rodentia</taxon>
        <taxon>Myomorpha</taxon>
        <taxon>Muroidea</taxon>
        <taxon>Cricetidae</taxon>
        <taxon>Cricetinae</taxon>
        <taxon>Mesocricetus</taxon>
    </lineage>
</organism>
<evidence type="ECO:0000256" key="2">
    <source>
        <dbReference type="SAM" id="MobiDB-lite"/>
    </source>
</evidence>
<dbReference type="KEGG" id="maua:101842641"/>
<feature type="region of interest" description="Disordered" evidence="2">
    <location>
        <begin position="103"/>
        <end position="123"/>
    </location>
</feature>
<accession>A0A3Q0D512</accession>
<dbReference type="InterPro" id="IPR036964">
    <property type="entry name" value="RASGEF_cat_dom_sf"/>
</dbReference>
<protein>
    <submittedName>
        <fullName evidence="5">SH2 domain-containing protein 3A</fullName>
    </submittedName>
</protein>
<dbReference type="SMART" id="SM00252">
    <property type="entry name" value="SH2"/>
    <property type="match status" value="1"/>
</dbReference>
<name>A0A3Q0D512_MESAU</name>
<dbReference type="InterPro" id="IPR001895">
    <property type="entry name" value="RASGEF_cat_dom"/>
</dbReference>
<evidence type="ECO:0000313" key="5">
    <source>
        <dbReference type="RefSeq" id="XP_021089375.1"/>
    </source>
</evidence>
<dbReference type="InterPro" id="IPR036860">
    <property type="entry name" value="SH2_dom_sf"/>
</dbReference>
<dbReference type="Gene3D" id="3.30.505.10">
    <property type="entry name" value="SH2 domain"/>
    <property type="match status" value="1"/>
</dbReference>
<feature type="region of interest" description="Disordered" evidence="2">
    <location>
        <begin position="144"/>
        <end position="168"/>
    </location>
</feature>
<dbReference type="FunFam" id="1.10.840.10:FF:000014">
    <property type="entry name" value="SH2 domain containing 3A"/>
    <property type="match status" value="1"/>
</dbReference>
<dbReference type="Gene3D" id="1.10.840.10">
    <property type="entry name" value="Ras guanine-nucleotide exchange factors catalytic domain"/>
    <property type="match status" value="1"/>
</dbReference>
<dbReference type="SUPFAM" id="SSF48366">
    <property type="entry name" value="Ras GEF"/>
    <property type="match status" value="1"/>
</dbReference>
<keyword evidence="4" id="KW-1185">Reference proteome</keyword>
<dbReference type="Pfam" id="PF00017">
    <property type="entry name" value="SH2"/>
    <property type="match status" value="1"/>
</dbReference>
<dbReference type="FunFam" id="3.30.505.10:FF:000071">
    <property type="entry name" value="SH2 domain containing 3A"/>
    <property type="match status" value="1"/>
</dbReference>
<sequence length="571" mass="62740">MQVPQDKDDLACQPWYHGQLSRQGAEALLRQDGDFLVRASESQDGYPVISCRWRGKTLHFEVFRVTLRPRPGRPPALYQLEDERFASMSALVHSYMTRRQPLSQATGAVASRPVSRQRPLTRSFSENVLTDSLAATRPLRPRKWSFSQPANLDHSGRGEEDGAKAGAPPAFRSALHRTGSEPTLLKALPHLGTMADSLRASDGRLHMKAPSKPLRTPCLASGHPSAYCELLPRVPSAQRATPSASCPEPEAWWEVEEEEGEADRCFVRPHSEVSFCIPGHPSRLLGPQNRPLDPTVLSTLRNLLVAHHPGSTALHLLLVDCQAVGLLGVSKSQRRAMGVASGLELLTLPHGHRLRLEVLERIETLALAGALAVLGCPGHLEERTAALKGLVELALALRPGATGDLLGLAGVMGALLMPQVSRLESTWRHLRRNHTEAALLFEQELKPLMRALDESTGPCNPGEVALPHVAPVVRLMEGEETSGPLDESCDRLLRTLLGARQVARDAPRFRRAAAQRLQGFRPNPELREALTTSFLRRLLWGSKGAQDTTAHRLEKFQRVLSILSQQLEPQG</sequence>
<reference evidence="5" key="1">
    <citation type="submission" date="2025-08" db="UniProtKB">
        <authorList>
            <consortium name="RefSeq"/>
        </authorList>
    </citation>
    <scope>IDENTIFICATION</scope>
    <source>
        <tissue evidence="5">Liver</tissue>
    </source>
</reference>
<evidence type="ECO:0000313" key="4">
    <source>
        <dbReference type="Proteomes" id="UP000886700"/>
    </source>
</evidence>
<dbReference type="AlphaFoldDB" id="A0A3Q0D512"/>
<dbReference type="Proteomes" id="UP000886700">
    <property type="component" value="Unplaced"/>
</dbReference>
<dbReference type="PANTHER" id="PTHR14247:SF11">
    <property type="entry name" value="SH2 DOMAIN-CONTAINING PROTEIN 3A"/>
    <property type="match status" value="1"/>
</dbReference>